<dbReference type="AlphaFoldDB" id="A0A2U1KCY9"/>
<organism evidence="2 3">
    <name type="scientific">Artemisia annua</name>
    <name type="common">Sweet wormwood</name>
    <dbReference type="NCBI Taxonomy" id="35608"/>
    <lineage>
        <taxon>Eukaryota</taxon>
        <taxon>Viridiplantae</taxon>
        <taxon>Streptophyta</taxon>
        <taxon>Embryophyta</taxon>
        <taxon>Tracheophyta</taxon>
        <taxon>Spermatophyta</taxon>
        <taxon>Magnoliopsida</taxon>
        <taxon>eudicotyledons</taxon>
        <taxon>Gunneridae</taxon>
        <taxon>Pentapetalae</taxon>
        <taxon>asterids</taxon>
        <taxon>campanulids</taxon>
        <taxon>Asterales</taxon>
        <taxon>Asteraceae</taxon>
        <taxon>Asteroideae</taxon>
        <taxon>Anthemideae</taxon>
        <taxon>Artemisiinae</taxon>
        <taxon>Artemisia</taxon>
    </lineage>
</organism>
<gene>
    <name evidence="2" type="ORF">CTI12_AA617710</name>
</gene>
<name>A0A2U1KCY9_ARTAN</name>
<dbReference type="PANTHER" id="PTHR31111">
    <property type="entry name" value="BNAA05G37150D PROTEIN-RELATED"/>
    <property type="match status" value="1"/>
</dbReference>
<dbReference type="NCBIfam" id="TIGR01640">
    <property type="entry name" value="F_box_assoc_1"/>
    <property type="match status" value="1"/>
</dbReference>
<dbReference type="Pfam" id="PF08268">
    <property type="entry name" value="FBA_3"/>
    <property type="match status" value="1"/>
</dbReference>
<dbReference type="InterPro" id="IPR017451">
    <property type="entry name" value="F-box-assoc_interact_dom"/>
</dbReference>
<dbReference type="OrthoDB" id="5319261at2759"/>
<evidence type="ECO:0000259" key="1">
    <source>
        <dbReference type="Pfam" id="PF08268"/>
    </source>
</evidence>
<protein>
    <submittedName>
        <fullName evidence="2">F-box domain-containing protein</fullName>
    </submittedName>
</protein>
<keyword evidence="3" id="KW-1185">Reference proteome</keyword>
<dbReference type="InterPro" id="IPR013187">
    <property type="entry name" value="F-box-assoc_dom_typ3"/>
</dbReference>
<proteinExistence type="predicted"/>
<dbReference type="Proteomes" id="UP000245207">
    <property type="component" value="Unassembled WGS sequence"/>
</dbReference>
<evidence type="ECO:0000313" key="3">
    <source>
        <dbReference type="Proteomes" id="UP000245207"/>
    </source>
</evidence>
<evidence type="ECO:0000313" key="2">
    <source>
        <dbReference type="EMBL" id="PWA34581.1"/>
    </source>
</evidence>
<dbReference type="PANTHER" id="PTHR31111:SF136">
    <property type="entry name" value="F-BOX ASSOCIATED DOMAIN-CONTAINING PROTEIN"/>
    <property type="match status" value="1"/>
</dbReference>
<comment type="caution">
    <text evidence="2">The sequence shown here is derived from an EMBL/GenBank/DDBJ whole genome shotgun (WGS) entry which is preliminary data.</text>
</comment>
<reference evidence="2 3" key="1">
    <citation type="journal article" date="2018" name="Mol. Plant">
        <title>The genome of Artemisia annua provides insight into the evolution of Asteraceae family and artemisinin biosynthesis.</title>
        <authorList>
            <person name="Shen Q."/>
            <person name="Zhang L."/>
            <person name="Liao Z."/>
            <person name="Wang S."/>
            <person name="Yan T."/>
            <person name="Shi P."/>
            <person name="Liu M."/>
            <person name="Fu X."/>
            <person name="Pan Q."/>
            <person name="Wang Y."/>
            <person name="Lv Z."/>
            <person name="Lu X."/>
            <person name="Zhang F."/>
            <person name="Jiang W."/>
            <person name="Ma Y."/>
            <person name="Chen M."/>
            <person name="Hao X."/>
            <person name="Li L."/>
            <person name="Tang Y."/>
            <person name="Lv G."/>
            <person name="Zhou Y."/>
            <person name="Sun X."/>
            <person name="Brodelius P.E."/>
            <person name="Rose J.K.C."/>
            <person name="Tang K."/>
        </authorList>
    </citation>
    <scope>NUCLEOTIDE SEQUENCE [LARGE SCALE GENOMIC DNA]</scope>
    <source>
        <strain evidence="3">cv. Huhao1</strain>
        <tissue evidence="2">Leaf</tissue>
    </source>
</reference>
<sequence length="249" mass="28678">MAAKLQITSAQTVQPFLEKFQEGKDLHTDYMYQKRSPCDKSCGLGFDFSTNTFKMSWREIPRVPSYPIEGKAVFSNGCLHWLVSVYDRQSQDDRSHVISFDLKEEEFGLKNPPISIGNPLKRDISRDYDQLIKLNGQVGYFCNSTMEVWVLNHKQEWVPHCRMDDLPNQWLDVLVCLNKDRDILGKVVIDLKDRFFVYSMQSGSVDEAKIAGRENENETAGIAIYPNSLLSIHGCFNTNSIKYLKKKSF</sequence>
<dbReference type="EMBL" id="PKPP01022168">
    <property type="protein sequence ID" value="PWA34581.1"/>
    <property type="molecule type" value="Genomic_DNA"/>
</dbReference>
<feature type="domain" description="F-box associated beta-propeller type 3" evidence="1">
    <location>
        <begin position="54"/>
        <end position="182"/>
    </location>
</feature>
<accession>A0A2U1KCY9</accession>